<protein>
    <submittedName>
        <fullName evidence="1">Uncharacterized protein</fullName>
    </submittedName>
</protein>
<dbReference type="Proteomes" id="UP000321776">
    <property type="component" value="Unassembled WGS sequence"/>
</dbReference>
<proteinExistence type="predicted"/>
<reference evidence="1 2" key="1">
    <citation type="journal article" date="2018" name="Int. J. Syst. Evol. Microbiol.">
        <title>Paraburkholderia azotifigens sp. nov., a nitrogen-fixing bacterium isolated from paddy soil.</title>
        <authorList>
            <person name="Choi G.M."/>
            <person name="Im W.T."/>
        </authorList>
    </citation>
    <scope>NUCLEOTIDE SEQUENCE [LARGE SCALE GENOMIC DNA]</scope>
    <source>
        <strain evidence="1 2">NF 2-5-3</strain>
    </source>
</reference>
<name>A0A5C6VZH2_9BURK</name>
<gene>
    <name evidence="1" type="ORF">FRZ40_15920</name>
</gene>
<comment type="caution">
    <text evidence="1">The sequence shown here is derived from an EMBL/GenBank/DDBJ whole genome shotgun (WGS) entry which is preliminary data.</text>
</comment>
<accession>A0A5C6VZH2</accession>
<dbReference type="RefSeq" id="WP_147234662.1">
    <property type="nucleotide sequence ID" value="NZ_VOQS01000001.1"/>
</dbReference>
<dbReference type="AlphaFoldDB" id="A0A5C6VZH2"/>
<sequence>MSRNDLLDRIRLDGSGIVERFLPINACAELESVIRDGRQEVNAEAWMMFMSIRALLREDGMASCESDGEAGQIMALLNA</sequence>
<dbReference type="EMBL" id="VOQS01000001">
    <property type="protein sequence ID" value="TXC88925.1"/>
    <property type="molecule type" value="Genomic_DNA"/>
</dbReference>
<evidence type="ECO:0000313" key="1">
    <source>
        <dbReference type="EMBL" id="TXC88925.1"/>
    </source>
</evidence>
<evidence type="ECO:0000313" key="2">
    <source>
        <dbReference type="Proteomes" id="UP000321776"/>
    </source>
</evidence>
<organism evidence="1 2">
    <name type="scientific">Paraburkholderia azotifigens</name>
    <dbReference type="NCBI Taxonomy" id="2057004"/>
    <lineage>
        <taxon>Bacteria</taxon>
        <taxon>Pseudomonadati</taxon>
        <taxon>Pseudomonadota</taxon>
        <taxon>Betaproteobacteria</taxon>
        <taxon>Burkholderiales</taxon>
        <taxon>Burkholderiaceae</taxon>
        <taxon>Paraburkholderia</taxon>
    </lineage>
</organism>